<sequence length="58" mass="6291">MEKKQTNPMGKVFTPLTIINRADESAAARGFISPAEIRSVTLPKVLGSSVCLMQWTGL</sequence>
<accession>A0A5A5RZW3</accession>
<gene>
    <name evidence="1" type="ORF">MiTe_04839</name>
</gene>
<organism evidence="1 2">
    <name type="scientific">Microcystis aeruginosa NIES-2520</name>
    <dbReference type="NCBI Taxonomy" id="2303982"/>
    <lineage>
        <taxon>Bacteria</taxon>
        <taxon>Bacillati</taxon>
        <taxon>Cyanobacteriota</taxon>
        <taxon>Cyanophyceae</taxon>
        <taxon>Oscillatoriophycideae</taxon>
        <taxon>Chroococcales</taxon>
        <taxon>Microcystaceae</taxon>
        <taxon>Microcystis</taxon>
    </lineage>
</organism>
<comment type="caution">
    <text evidence="1">The sequence shown here is derived from an EMBL/GenBank/DDBJ whole genome shotgun (WGS) entry which is preliminary data.</text>
</comment>
<name>A0A5A5RZW3_MICAE</name>
<dbReference type="AlphaFoldDB" id="A0A5A5RZW3"/>
<proteinExistence type="predicted"/>
<evidence type="ECO:0000313" key="2">
    <source>
        <dbReference type="Proteomes" id="UP000324917"/>
    </source>
</evidence>
<reference evidence="1 2" key="1">
    <citation type="submission" date="2018-09" db="EMBL/GenBank/DDBJ databases">
        <title>Evolutionary history of phycoerythrin pigmentation in the water bloom-forming cyanobacterium Microcystis aeruginosa.</title>
        <authorList>
            <person name="Tanabe Y."/>
            <person name="Tanabe Y."/>
            <person name="Yamaguchi H."/>
        </authorList>
    </citation>
    <scope>NUCLEOTIDE SEQUENCE [LARGE SCALE GENOMIC DNA]</scope>
    <source>
        <strain evidence="1 2">NIES-2520</strain>
    </source>
</reference>
<dbReference type="RefSeq" id="WP_172970595.1">
    <property type="nucleotide sequence ID" value="NZ_BHVP01000260.1"/>
</dbReference>
<evidence type="ECO:0000313" key="1">
    <source>
        <dbReference type="EMBL" id="GCA77976.1"/>
    </source>
</evidence>
<protein>
    <submittedName>
        <fullName evidence="1">Uncharacterized protein</fullName>
    </submittedName>
</protein>
<dbReference type="Proteomes" id="UP000324917">
    <property type="component" value="Unassembled WGS sequence"/>
</dbReference>
<dbReference type="EMBL" id="BHVP01000260">
    <property type="protein sequence ID" value="GCA77976.1"/>
    <property type="molecule type" value="Genomic_DNA"/>
</dbReference>